<dbReference type="Pfam" id="PF19814">
    <property type="entry name" value="DUF6297"/>
    <property type="match status" value="1"/>
</dbReference>
<feature type="transmembrane region" description="Helical" evidence="1">
    <location>
        <begin position="55"/>
        <end position="78"/>
    </location>
</feature>
<organism evidence="2 3">
    <name type="scientific">Dermacoccus abyssi</name>
    <dbReference type="NCBI Taxonomy" id="322596"/>
    <lineage>
        <taxon>Bacteria</taxon>
        <taxon>Bacillati</taxon>
        <taxon>Actinomycetota</taxon>
        <taxon>Actinomycetes</taxon>
        <taxon>Micrococcales</taxon>
        <taxon>Dermacoccaceae</taxon>
        <taxon>Dermacoccus</taxon>
    </lineage>
</organism>
<keyword evidence="1" id="KW-0812">Transmembrane</keyword>
<dbReference type="EMBL" id="CP043031">
    <property type="protein sequence ID" value="QEH92250.1"/>
    <property type="molecule type" value="Genomic_DNA"/>
</dbReference>
<feature type="transmembrane region" description="Helical" evidence="1">
    <location>
        <begin position="105"/>
        <end position="127"/>
    </location>
</feature>
<evidence type="ECO:0008006" key="4">
    <source>
        <dbReference type="Google" id="ProtNLM"/>
    </source>
</evidence>
<gene>
    <name evidence="2" type="ORF">FV141_00860</name>
</gene>
<reference evidence="2 3" key="1">
    <citation type="submission" date="2019-08" db="EMBL/GenBank/DDBJ databases">
        <title>Dermacoccus abyssi strain HZAU 226, whole genome Nanopore sequencing project.</title>
        <authorList>
            <person name="Guo A."/>
            <person name="Zhang X."/>
            <person name="Ruan Y."/>
            <person name="Liu W."/>
            <person name="Chen Q."/>
            <person name="Gu L."/>
        </authorList>
    </citation>
    <scope>NUCLEOTIDE SEQUENCE [LARGE SCALE GENOMIC DNA]</scope>
    <source>
        <strain evidence="2 3">HZAU 226</strain>
    </source>
</reference>
<feature type="transmembrane region" description="Helical" evidence="1">
    <location>
        <begin position="133"/>
        <end position="153"/>
    </location>
</feature>
<evidence type="ECO:0000313" key="3">
    <source>
        <dbReference type="Proteomes" id="UP000323565"/>
    </source>
</evidence>
<feature type="transmembrane region" description="Helical" evidence="1">
    <location>
        <begin position="324"/>
        <end position="347"/>
    </location>
</feature>
<feature type="transmembrane region" description="Helical" evidence="1">
    <location>
        <begin position="368"/>
        <end position="390"/>
    </location>
</feature>
<protein>
    <recommendedName>
        <fullName evidence="4">Integral membrane protein</fullName>
    </recommendedName>
</protein>
<keyword evidence="1" id="KW-0472">Membrane</keyword>
<proteinExistence type="predicted"/>
<dbReference type="Proteomes" id="UP000323565">
    <property type="component" value="Chromosome"/>
</dbReference>
<feature type="transmembrane region" description="Helical" evidence="1">
    <location>
        <begin position="21"/>
        <end position="43"/>
    </location>
</feature>
<evidence type="ECO:0000256" key="1">
    <source>
        <dbReference type="SAM" id="Phobius"/>
    </source>
</evidence>
<keyword evidence="1" id="KW-1133">Transmembrane helix</keyword>
<name>A0ABX5Z5Q4_9MICO</name>
<feature type="transmembrane region" description="Helical" evidence="1">
    <location>
        <begin position="196"/>
        <end position="217"/>
    </location>
</feature>
<accession>A0ABX5Z5Q4</accession>
<feature type="transmembrane region" description="Helical" evidence="1">
    <location>
        <begin position="165"/>
        <end position="184"/>
    </location>
</feature>
<feature type="transmembrane region" description="Helical" evidence="1">
    <location>
        <begin position="443"/>
        <end position="472"/>
    </location>
</feature>
<dbReference type="InterPro" id="IPR046264">
    <property type="entry name" value="DUF6297"/>
</dbReference>
<evidence type="ECO:0000313" key="2">
    <source>
        <dbReference type="EMBL" id="QEH92250.1"/>
    </source>
</evidence>
<keyword evidence="3" id="KW-1185">Reference proteome</keyword>
<sequence length="481" mass="49459">MGEADLLRDARARSRGSRTSTWTLVYGGFLLTLTGCAMGLAVVHEAVGTLGGAGASWVPCALAAAWAAGLLATCLSFGPAHARPAPAMWLLPSPIDRARLLRRPLLVTFGLVATLGALGGLTTALLGGGGSGAVVLVPLGGLVGVAVHQIALWAQARRVADRLRAAAAVVAAAAALVITWGRHVGATWEVTGARPWIIGVTTVLVAAVTLVSTWRWATWLRQVGRPSLRTAGDAVDTAVTGAVMLDPSVFAVRSAPRAGRRRGRATSFGVAHFRHRFVVVDFLARDVVAAFRRRGPLAARAAWMLGVWAFGAIFGPAFSERSTVVVAAFVVWSVVAMAGQGLTTWLGSSSLWRLVPTRPQAVTLALTLTPLVLGAFLGAVMLGGAGVGAADALAWGVLLAVSTVAGVARRADPPPVTFGNSVSTPLGDVEIGLAAALLHGPDVVALCLLAGMLAGPQLGCFAALGWFARVVLTARPGGRRR</sequence>
<feature type="transmembrane region" description="Helical" evidence="1">
    <location>
        <begin position="301"/>
        <end position="318"/>
    </location>
</feature>